<reference evidence="2 3" key="1">
    <citation type="submission" date="2020-08" db="EMBL/GenBank/DDBJ databases">
        <title>Genomic Encyclopedia of Type Strains, Phase IV (KMG-IV): sequencing the most valuable type-strain genomes for metagenomic binning, comparative biology and taxonomic classification.</title>
        <authorList>
            <person name="Goeker M."/>
        </authorList>
    </citation>
    <scope>NUCLEOTIDE SEQUENCE [LARGE SCALE GENOMIC DNA]</scope>
    <source>
        <strain evidence="2 3">DSM 102238</strain>
    </source>
</reference>
<evidence type="ECO:0000256" key="1">
    <source>
        <dbReference type="SAM" id="SignalP"/>
    </source>
</evidence>
<evidence type="ECO:0000313" key="2">
    <source>
        <dbReference type="EMBL" id="MBB4000591.1"/>
    </source>
</evidence>
<evidence type="ECO:0000313" key="3">
    <source>
        <dbReference type="Proteomes" id="UP000542776"/>
    </source>
</evidence>
<name>A0A7W6H8L1_9HYPH</name>
<feature type="signal peptide" evidence="1">
    <location>
        <begin position="1"/>
        <end position="21"/>
    </location>
</feature>
<organism evidence="2 3">
    <name type="scientific">Aureimonas pseudogalii</name>
    <dbReference type="NCBI Taxonomy" id="1744844"/>
    <lineage>
        <taxon>Bacteria</taxon>
        <taxon>Pseudomonadati</taxon>
        <taxon>Pseudomonadota</taxon>
        <taxon>Alphaproteobacteria</taxon>
        <taxon>Hyphomicrobiales</taxon>
        <taxon>Aurantimonadaceae</taxon>
        <taxon>Aureimonas</taxon>
    </lineage>
</organism>
<protein>
    <submittedName>
        <fullName evidence="2">Uncharacterized protein</fullName>
    </submittedName>
</protein>
<proteinExistence type="predicted"/>
<feature type="chain" id="PRO_5031155597" evidence="1">
    <location>
        <begin position="22"/>
        <end position="42"/>
    </location>
</feature>
<dbReference type="Proteomes" id="UP000542776">
    <property type="component" value="Unassembled WGS sequence"/>
</dbReference>
<keyword evidence="1" id="KW-0732">Signal</keyword>
<comment type="caution">
    <text evidence="2">The sequence shown here is derived from an EMBL/GenBank/DDBJ whole genome shotgun (WGS) entry which is preliminary data.</text>
</comment>
<dbReference type="EMBL" id="JACIEK010000023">
    <property type="protein sequence ID" value="MBB4000591.1"/>
    <property type="molecule type" value="Genomic_DNA"/>
</dbReference>
<sequence length="42" mass="4643">MLVFALALTMVASLITATAIALHNEAEKSRAKVVARHHRIMR</sequence>
<gene>
    <name evidence="2" type="ORF">GGR04_004469</name>
</gene>
<dbReference type="AlphaFoldDB" id="A0A7W6H8L1"/>
<accession>A0A7W6H8L1</accession>
<keyword evidence="3" id="KW-1185">Reference proteome</keyword>